<proteinExistence type="predicted"/>
<evidence type="ECO:0000313" key="3">
    <source>
        <dbReference type="Proteomes" id="UP000023152"/>
    </source>
</evidence>
<feature type="transmembrane region" description="Helical" evidence="1">
    <location>
        <begin position="180"/>
        <end position="200"/>
    </location>
</feature>
<name>X6NIP2_RETFI</name>
<keyword evidence="3" id="KW-1185">Reference proteome</keyword>
<reference evidence="2 3" key="1">
    <citation type="journal article" date="2013" name="Curr. Biol.">
        <title>The Genome of the Foraminiferan Reticulomyxa filosa.</title>
        <authorList>
            <person name="Glockner G."/>
            <person name="Hulsmann N."/>
            <person name="Schleicher M."/>
            <person name="Noegel A.A."/>
            <person name="Eichinger L."/>
            <person name="Gallinger C."/>
            <person name="Pawlowski J."/>
            <person name="Sierra R."/>
            <person name="Euteneuer U."/>
            <person name="Pillet L."/>
            <person name="Moustafa A."/>
            <person name="Platzer M."/>
            <person name="Groth M."/>
            <person name="Szafranski K."/>
            <person name="Schliwa M."/>
        </authorList>
    </citation>
    <scope>NUCLEOTIDE SEQUENCE [LARGE SCALE GENOMIC DNA]</scope>
</reference>
<keyword evidence="1" id="KW-0472">Membrane</keyword>
<accession>X6NIP2</accession>
<dbReference type="AlphaFoldDB" id="X6NIP2"/>
<evidence type="ECO:0000313" key="2">
    <source>
        <dbReference type="EMBL" id="ETO25599.1"/>
    </source>
</evidence>
<keyword evidence="1" id="KW-1133">Transmembrane helix</keyword>
<sequence length="251" mass="28300">MAFKASVVLIYGSMGATIIIGVVIALVYDSADLTLDHAFVQMLVLTILFVLDFCSGIWLIYLFTCRLYQLLKHSYEETYRAQLELRQYKKKKNNITNVQMEHSSRLHTPTTIATPTPTIIATITMDSTFRKTTVPFQSTEVDMLKTITKYTLLNGLCVTTKTLIEMLLGAMSIAHHKGRYLAFGVVANVGVCAILWAMYFQTSFGKNLYDTHCQLCHTKLQECVGRFSKERIKTEINLSRSGPDVSTSQNL</sequence>
<dbReference type="EMBL" id="ASPP01008402">
    <property type="protein sequence ID" value="ETO25599.1"/>
    <property type="molecule type" value="Genomic_DNA"/>
</dbReference>
<feature type="transmembrane region" description="Helical" evidence="1">
    <location>
        <begin position="40"/>
        <end position="63"/>
    </location>
</feature>
<gene>
    <name evidence="2" type="ORF">RFI_11537</name>
</gene>
<comment type="caution">
    <text evidence="2">The sequence shown here is derived from an EMBL/GenBank/DDBJ whole genome shotgun (WGS) entry which is preliminary data.</text>
</comment>
<organism evidence="2 3">
    <name type="scientific">Reticulomyxa filosa</name>
    <dbReference type="NCBI Taxonomy" id="46433"/>
    <lineage>
        <taxon>Eukaryota</taxon>
        <taxon>Sar</taxon>
        <taxon>Rhizaria</taxon>
        <taxon>Retaria</taxon>
        <taxon>Foraminifera</taxon>
        <taxon>Monothalamids</taxon>
        <taxon>Reticulomyxidae</taxon>
        <taxon>Reticulomyxa</taxon>
    </lineage>
</organism>
<keyword evidence="1" id="KW-0812">Transmembrane</keyword>
<feature type="transmembrane region" description="Helical" evidence="1">
    <location>
        <begin position="7"/>
        <end position="28"/>
    </location>
</feature>
<feature type="transmembrane region" description="Helical" evidence="1">
    <location>
        <begin position="152"/>
        <end position="174"/>
    </location>
</feature>
<evidence type="ECO:0000256" key="1">
    <source>
        <dbReference type="SAM" id="Phobius"/>
    </source>
</evidence>
<protein>
    <submittedName>
        <fullName evidence="2">Uncharacterized protein</fullName>
    </submittedName>
</protein>
<dbReference type="Proteomes" id="UP000023152">
    <property type="component" value="Unassembled WGS sequence"/>
</dbReference>